<dbReference type="Gene3D" id="3.30.420.200">
    <property type="match status" value="1"/>
</dbReference>
<keyword evidence="2" id="KW-0808">Transferase</keyword>
<sequence>MINLAIQSAESKESFAILKDGKVLSERFLEGRERTSDILGTEIEEELINQKLSAKDVELLTVVTGPGSFTGLKVGVAYAQGFSYGRNVPVVGITAFEVLARQVNADGTVISLIYARNLRAYCQIYNKVGETLTPTSEPQINSIESLLAKVPKDSTIVGSAVIEYKAELSKMGFKSFSSNNQILASTAGKIGFERQSEGVDAFEIKPFYIAEPGVTIKKDQK</sequence>
<gene>
    <name evidence="2" type="primary">tsaB</name>
    <name evidence="2" type="ORF">KC660_03130</name>
</gene>
<organism evidence="2 3">
    <name type="scientific">Candidatus Dojkabacteria bacterium</name>
    <dbReference type="NCBI Taxonomy" id="2099670"/>
    <lineage>
        <taxon>Bacteria</taxon>
        <taxon>Candidatus Dojkabacteria</taxon>
    </lineage>
</organism>
<dbReference type="AlphaFoldDB" id="A0A955L3P3"/>
<dbReference type="InterPro" id="IPR022496">
    <property type="entry name" value="T6A_TsaB"/>
</dbReference>
<feature type="domain" description="Gcp-like" evidence="1">
    <location>
        <begin position="36"/>
        <end position="157"/>
    </location>
</feature>
<dbReference type="Proteomes" id="UP000782843">
    <property type="component" value="Unassembled WGS sequence"/>
</dbReference>
<dbReference type="Gene3D" id="3.30.420.40">
    <property type="match status" value="1"/>
</dbReference>
<reference evidence="2" key="1">
    <citation type="submission" date="2020-04" db="EMBL/GenBank/DDBJ databases">
        <authorList>
            <person name="Zhang T."/>
        </authorList>
    </citation>
    <scope>NUCLEOTIDE SEQUENCE</scope>
    <source>
        <strain evidence="2">HKST-UBA10</strain>
    </source>
</reference>
<comment type="caution">
    <text evidence="2">The sequence shown here is derived from an EMBL/GenBank/DDBJ whole genome shotgun (WGS) entry which is preliminary data.</text>
</comment>
<dbReference type="EMBL" id="JAGQLG010000120">
    <property type="protein sequence ID" value="MCA9382372.1"/>
    <property type="molecule type" value="Genomic_DNA"/>
</dbReference>
<dbReference type="GO" id="GO:0002949">
    <property type="term" value="P:tRNA threonylcarbamoyladenosine modification"/>
    <property type="evidence" value="ECO:0007669"/>
    <property type="project" value="InterPro"/>
</dbReference>
<dbReference type="InterPro" id="IPR000905">
    <property type="entry name" value="Gcp-like_dom"/>
</dbReference>
<evidence type="ECO:0000259" key="1">
    <source>
        <dbReference type="Pfam" id="PF00814"/>
    </source>
</evidence>
<evidence type="ECO:0000313" key="3">
    <source>
        <dbReference type="Proteomes" id="UP000782843"/>
    </source>
</evidence>
<accession>A0A955L3P3</accession>
<dbReference type="Pfam" id="PF00814">
    <property type="entry name" value="TsaD"/>
    <property type="match status" value="1"/>
</dbReference>
<dbReference type="CDD" id="cd24032">
    <property type="entry name" value="ASKHA_NBD_TsaB"/>
    <property type="match status" value="1"/>
</dbReference>
<protein>
    <submittedName>
        <fullName evidence="2">tRNA (Adenosine(37)-N6)-threonylcarbamoyltransferase complex dimerization subunit type 1 TsaB</fullName>
        <ecNumber evidence="2">2.3.1.234</ecNumber>
    </submittedName>
</protein>
<dbReference type="NCBIfam" id="TIGR03725">
    <property type="entry name" value="T6A_YeaZ"/>
    <property type="match status" value="1"/>
</dbReference>
<keyword evidence="2" id="KW-0012">Acyltransferase</keyword>
<proteinExistence type="predicted"/>
<reference evidence="2" key="2">
    <citation type="journal article" date="2021" name="Microbiome">
        <title>Successional dynamics and alternative stable states in a saline activated sludge microbial community over 9 years.</title>
        <authorList>
            <person name="Wang Y."/>
            <person name="Ye J."/>
            <person name="Ju F."/>
            <person name="Liu L."/>
            <person name="Boyd J.A."/>
            <person name="Deng Y."/>
            <person name="Parks D.H."/>
            <person name="Jiang X."/>
            <person name="Yin X."/>
            <person name="Woodcroft B.J."/>
            <person name="Tyson G.W."/>
            <person name="Hugenholtz P."/>
            <person name="Polz M.F."/>
            <person name="Zhang T."/>
        </authorList>
    </citation>
    <scope>NUCLEOTIDE SEQUENCE</scope>
    <source>
        <strain evidence="2">HKST-UBA10</strain>
    </source>
</reference>
<name>A0A955L3P3_9BACT</name>
<evidence type="ECO:0000313" key="2">
    <source>
        <dbReference type="EMBL" id="MCA9382372.1"/>
    </source>
</evidence>
<dbReference type="InterPro" id="IPR043129">
    <property type="entry name" value="ATPase_NBD"/>
</dbReference>
<dbReference type="GO" id="GO:0061711">
    <property type="term" value="F:tRNA N(6)-L-threonylcarbamoyladenine synthase activity"/>
    <property type="evidence" value="ECO:0007669"/>
    <property type="project" value="UniProtKB-EC"/>
</dbReference>
<dbReference type="EC" id="2.3.1.234" evidence="2"/>
<dbReference type="SUPFAM" id="SSF53067">
    <property type="entry name" value="Actin-like ATPase domain"/>
    <property type="match status" value="1"/>
</dbReference>